<dbReference type="NCBIfam" id="TIGR04057">
    <property type="entry name" value="SusC_RagA_signa"/>
    <property type="match status" value="1"/>
</dbReference>
<evidence type="ECO:0000256" key="3">
    <source>
        <dbReference type="ARBA" id="ARBA00022452"/>
    </source>
</evidence>
<dbReference type="SUPFAM" id="SSF56935">
    <property type="entry name" value="Porins"/>
    <property type="match status" value="1"/>
</dbReference>
<evidence type="ECO:0000256" key="1">
    <source>
        <dbReference type="ARBA" id="ARBA00004571"/>
    </source>
</evidence>
<gene>
    <name evidence="13" type="ORF">EGT74_03510</name>
</gene>
<reference evidence="13 14" key="1">
    <citation type="submission" date="2018-11" db="EMBL/GenBank/DDBJ databases">
        <title>Chitinophaga lutea sp.nov., isolate from arsenic contaminated soil.</title>
        <authorList>
            <person name="Zong Y."/>
        </authorList>
    </citation>
    <scope>NUCLEOTIDE SEQUENCE [LARGE SCALE GENOMIC DNA]</scope>
    <source>
        <strain evidence="13 14">ZY74</strain>
    </source>
</reference>
<evidence type="ECO:0000256" key="10">
    <source>
        <dbReference type="SAM" id="SignalP"/>
    </source>
</evidence>
<dbReference type="PROSITE" id="PS52016">
    <property type="entry name" value="TONB_DEPENDENT_REC_3"/>
    <property type="match status" value="1"/>
</dbReference>
<evidence type="ECO:0000259" key="12">
    <source>
        <dbReference type="Pfam" id="PF07715"/>
    </source>
</evidence>
<organism evidence="13 14">
    <name type="scientific">Chitinophaga lutea</name>
    <dbReference type="NCBI Taxonomy" id="2488634"/>
    <lineage>
        <taxon>Bacteria</taxon>
        <taxon>Pseudomonadati</taxon>
        <taxon>Bacteroidota</taxon>
        <taxon>Chitinophagia</taxon>
        <taxon>Chitinophagales</taxon>
        <taxon>Chitinophagaceae</taxon>
        <taxon>Chitinophaga</taxon>
    </lineage>
</organism>
<comment type="caution">
    <text evidence="13">The sequence shown here is derived from an EMBL/GenBank/DDBJ whole genome shotgun (WGS) entry which is preliminary data.</text>
</comment>
<dbReference type="InterPro" id="IPR000531">
    <property type="entry name" value="Beta-barrel_TonB"/>
</dbReference>
<feature type="signal peptide" evidence="10">
    <location>
        <begin position="1"/>
        <end position="27"/>
    </location>
</feature>
<dbReference type="SUPFAM" id="SSF49464">
    <property type="entry name" value="Carboxypeptidase regulatory domain-like"/>
    <property type="match status" value="1"/>
</dbReference>
<dbReference type="InterPro" id="IPR037066">
    <property type="entry name" value="Plug_dom_sf"/>
</dbReference>
<comment type="similarity">
    <text evidence="8 9">Belongs to the TonB-dependent receptor family.</text>
</comment>
<evidence type="ECO:0000256" key="9">
    <source>
        <dbReference type="RuleBase" id="RU003357"/>
    </source>
</evidence>
<feature type="chain" id="PRO_5018271017" evidence="10">
    <location>
        <begin position="28"/>
        <end position="977"/>
    </location>
</feature>
<dbReference type="Gene3D" id="2.60.40.1120">
    <property type="entry name" value="Carboxypeptidase-like, regulatory domain"/>
    <property type="match status" value="1"/>
</dbReference>
<keyword evidence="5 9" id="KW-0798">TonB box</keyword>
<evidence type="ECO:0000256" key="4">
    <source>
        <dbReference type="ARBA" id="ARBA00022692"/>
    </source>
</evidence>
<evidence type="ECO:0000313" key="13">
    <source>
        <dbReference type="EMBL" id="RPE12628.1"/>
    </source>
</evidence>
<keyword evidence="4 8" id="KW-0812">Transmembrane</keyword>
<dbReference type="InterPro" id="IPR008969">
    <property type="entry name" value="CarboxyPept-like_regulatory"/>
</dbReference>
<keyword evidence="10" id="KW-0732">Signal</keyword>
<name>A0A3N4PXH8_9BACT</name>
<dbReference type="InterPro" id="IPR036942">
    <property type="entry name" value="Beta-barrel_TonB_sf"/>
</dbReference>
<dbReference type="Pfam" id="PF13715">
    <property type="entry name" value="CarbopepD_reg_2"/>
    <property type="match status" value="1"/>
</dbReference>
<evidence type="ECO:0000256" key="6">
    <source>
        <dbReference type="ARBA" id="ARBA00023136"/>
    </source>
</evidence>
<proteinExistence type="inferred from homology"/>
<dbReference type="RefSeq" id="WP_123845139.1">
    <property type="nucleotide sequence ID" value="NZ_RPDH01000001.1"/>
</dbReference>
<dbReference type="OrthoDB" id="9768177at2"/>
<protein>
    <submittedName>
        <fullName evidence="13">SusC/RagA family TonB-linked outer membrane protein</fullName>
    </submittedName>
</protein>
<comment type="subcellular location">
    <subcellularLocation>
        <location evidence="1 8">Cell outer membrane</location>
        <topology evidence="1 8">Multi-pass membrane protein</topology>
    </subcellularLocation>
</comment>
<keyword evidence="6 8" id="KW-0472">Membrane</keyword>
<dbReference type="InterPro" id="IPR012910">
    <property type="entry name" value="Plug_dom"/>
</dbReference>
<dbReference type="Proteomes" id="UP000278351">
    <property type="component" value="Unassembled WGS sequence"/>
</dbReference>
<sequence>MKKRSTFFMHVSWLGALLLLSASLAYSQSRTVKGTVKDAKDQSPLPGVTVRVVGTSTGTQTGGDGSYSLNITSGTQLEFSYIGYETLTLPLGSGNTVNASLSLSSKTLEDVVVVGYGTLKKKEVTSAVTTIKAENFNPGVARSPMDLVQGKVPGLSITRVNGNNPNAGASVQMRGITSLSGTIGPLIVIDGVPGGNLDLLQQEDIASIDVLRDGSAAAIYGTRANGGVILVTTKKGKSGEPQFNFGSFLQRDEVAKKPRFLNAEEFKANAPAGNDRGSSTDIYDMLINKKNLSQYYTLSATGGTEKSNYRAAGYYNDGEGIAKRNSRKQYGGRLNVNQTGLQGKMTLQANLAANFNKADLLGGSNGDFEQAVQRNPTAPVKNPDGTFLETTAFNNFNPVARLEQELSERDQQTIQADGKVTVEVYKGLRVSAFGAIVRNNWNDRQYRLRASRSSQVDYQGGGYASKANRVEFDKTFESVIDYNNTFGEHSITALAGYSYQYSTIETYNANNAGFLTDAFQDWNLGNGLYRTLGRSGMGSNKVDNTLVAFFGRVNYTFRQKYFAQAILRHEGSSRFGANHKWADFPAFSVGWTLSEEDFLKGNRTINQLKLRAGYGVTGNQGFANYQSLILLGTGGAYLQNGSWFETYGPSRNPNPDLRWEKKKEWNIGVDFSLLNNRLSGSFDVYQRKTEDLLSNYDTQLPPFVTSQIFTNVGTISNKGFEIVLSGTPVQTKNFTYNVDVTFNRQQNEMTSIHNDQYRLEKLEFGSLPSPGALGNAIRVVEGGALGNFFGKRFAGFDQNGKWLFYKKDGSKVVAGQITQDDLGVIGNGVPKMMFSWNNVFRYKNWDLSLFFRGKLGYDILNLQELYFGNKAWFPNNVLLSAITKHKGLNDVPQYSDYYLEKGDFMKLDNIALGYSFKLKSDYIRSIRIYAAGRNVATFTKYSGLDPELEDNGLTTGIDARGFYPRTRSYTIGLNIGF</sequence>
<feature type="domain" description="TonB-dependent receptor plug" evidence="12">
    <location>
        <begin position="120"/>
        <end position="228"/>
    </location>
</feature>
<evidence type="ECO:0000256" key="7">
    <source>
        <dbReference type="ARBA" id="ARBA00023237"/>
    </source>
</evidence>
<feature type="domain" description="TonB-dependent receptor-like beta-barrel" evidence="11">
    <location>
        <begin position="438"/>
        <end position="799"/>
    </location>
</feature>
<keyword evidence="7 8" id="KW-0998">Cell outer membrane</keyword>
<keyword evidence="14" id="KW-1185">Reference proteome</keyword>
<evidence type="ECO:0000313" key="14">
    <source>
        <dbReference type="Proteomes" id="UP000278351"/>
    </source>
</evidence>
<evidence type="ECO:0000256" key="8">
    <source>
        <dbReference type="PROSITE-ProRule" id="PRU01360"/>
    </source>
</evidence>
<dbReference type="Pfam" id="PF07715">
    <property type="entry name" value="Plug"/>
    <property type="match status" value="1"/>
</dbReference>
<dbReference type="Gene3D" id="2.170.130.10">
    <property type="entry name" value="TonB-dependent receptor, plug domain"/>
    <property type="match status" value="1"/>
</dbReference>
<dbReference type="GO" id="GO:0009279">
    <property type="term" value="C:cell outer membrane"/>
    <property type="evidence" value="ECO:0007669"/>
    <property type="project" value="UniProtKB-SubCell"/>
</dbReference>
<dbReference type="InterPro" id="IPR039426">
    <property type="entry name" value="TonB-dep_rcpt-like"/>
</dbReference>
<evidence type="ECO:0000259" key="11">
    <source>
        <dbReference type="Pfam" id="PF00593"/>
    </source>
</evidence>
<evidence type="ECO:0000256" key="5">
    <source>
        <dbReference type="ARBA" id="ARBA00023077"/>
    </source>
</evidence>
<dbReference type="NCBIfam" id="TIGR04056">
    <property type="entry name" value="OMP_RagA_SusC"/>
    <property type="match status" value="1"/>
</dbReference>
<evidence type="ECO:0000256" key="2">
    <source>
        <dbReference type="ARBA" id="ARBA00022448"/>
    </source>
</evidence>
<dbReference type="EMBL" id="RPDH01000001">
    <property type="protein sequence ID" value="RPE12628.1"/>
    <property type="molecule type" value="Genomic_DNA"/>
</dbReference>
<dbReference type="InterPro" id="IPR023996">
    <property type="entry name" value="TonB-dep_OMP_SusC/RagA"/>
</dbReference>
<dbReference type="Gene3D" id="2.40.170.20">
    <property type="entry name" value="TonB-dependent receptor, beta-barrel domain"/>
    <property type="match status" value="1"/>
</dbReference>
<dbReference type="Pfam" id="PF00593">
    <property type="entry name" value="TonB_dep_Rec_b-barrel"/>
    <property type="match status" value="1"/>
</dbReference>
<dbReference type="InterPro" id="IPR023997">
    <property type="entry name" value="TonB-dep_OMP_SusC/RagA_CS"/>
</dbReference>
<keyword evidence="3 8" id="KW-1134">Transmembrane beta strand</keyword>
<accession>A0A3N4PXH8</accession>
<dbReference type="AlphaFoldDB" id="A0A3N4PXH8"/>
<keyword evidence="2 8" id="KW-0813">Transport</keyword>